<dbReference type="AlphaFoldDB" id="A0A376RAA4"/>
<dbReference type="EMBL" id="UGCD01000001">
    <property type="protein sequence ID" value="STI14846.1"/>
    <property type="molecule type" value="Genomic_DNA"/>
</dbReference>
<sequence length="250" mass="28103">MNLVMSDITRNKLGCYMAQQASLNNIPVSALVSRFTVEPAVQQRFENASKESTEFTKRINVIGVTDQKGEKILLDTTGPIARTNSSYDGIKRRNPNNVIDMKSRQYQCEQVNYDTFISYPQLDTWAAHSDFQSRISTQIARQVALDRIMIGFNGTSHAYESDFHTNKLLQDVNVGWLEHIRTDASERVMNDVTLTSRNMDNTVAHAGKYANADALVQDARSSLLDEWHKEADDLAVIMGATCLTRCVCPC</sequence>
<evidence type="ECO:0000313" key="2">
    <source>
        <dbReference type="Proteomes" id="UP000254159"/>
    </source>
</evidence>
<protein>
    <submittedName>
        <fullName evidence="1">Major capsid protein (GpN)</fullName>
    </submittedName>
</protein>
<accession>A0A376RAA4</accession>
<reference evidence="1 2" key="1">
    <citation type="submission" date="2018-06" db="EMBL/GenBank/DDBJ databases">
        <authorList>
            <consortium name="Pathogen Informatics"/>
            <person name="Doyle S."/>
        </authorList>
    </citation>
    <scope>NUCLEOTIDE SEQUENCE [LARGE SCALE GENOMIC DNA]</scope>
    <source>
        <strain evidence="1 2">NCTC10865</strain>
    </source>
</reference>
<evidence type="ECO:0000313" key="1">
    <source>
        <dbReference type="EMBL" id="STI14846.1"/>
    </source>
</evidence>
<dbReference type="Pfam" id="PF05125">
    <property type="entry name" value="Phage_cap_P2"/>
    <property type="match status" value="1"/>
</dbReference>
<dbReference type="Proteomes" id="UP000254159">
    <property type="component" value="Unassembled WGS sequence"/>
</dbReference>
<proteinExistence type="predicted"/>
<dbReference type="InterPro" id="IPR006441">
    <property type="entry name" value="Phage_P2_GpN"/>
</dbReference>
<organism evidence="1 2">
    <name type="scientific">Escherichia coli</name>
    <dbReference type="NCBI Taxonomy" id="562"/>
    <lineage>
        <taxon>Bacteria</taxon>
        <taxon>Pseudomonadati</taxon>
        <taxon>Pseudomonadota</taxon>
        <taxon>Gammaproteobacteria</taxon>
        <taxon>Enterobacterales</taxon>
        <taxon>Enterobacteriaceae</taxon>
        <taxon>Escherichia</taxon>
    </lineage>
</organism>
<name>A0A376RAA4_ECOLX</name>
<gene>
    <name evidence="1" type="primary">N_2</name>
    <name evidence="1" type="ORF">NCTC10865_00022</name>
</gene>